<dbReference type="InterPro" id="IPR043129">
    <property type="entry name" value="ATPase_NBD"/>
</dbReference>
<feature type="coiled-coil region" evidence="5">
    <location>
        <begin position="1020"/>
        <end position="1047"/>
    </location>
</feature>
<keyword evidence="9" id="KW-1185">Reference proteome</keyword>
<dbReference type="PANTHER" id="PTHR32329:SF4">
    <property type="entry name" value="ACTIVATOR OF 2-HYDROXYACYL-COA DEHYDRATASE"/>
    <property type="match status" value="1"/>
</dbReference>
<accession>A0ABV1IF29</accession>
<dbReference type="CDD" id="cd24034">
    <property type="entry name" value="ASKHA_NBD_O66634-like_rpt1"/>
    <property type="match status" value="1"/>
</dbReference>
<dbReference type="InterPro" id="IPR002731">
    <property type="entry name" value="ATPase_BadF"/>
</dbReference>
<keyword evidence="4" id="KW-0411">Iron-sulfur</keyword>
<keyword evidence="3" id="KW-0408">Iron</keyword>
<evidence type="ECO:0000256" key="4">
    <source>
        <dbReference type="ARBA" id="ARBA00023014"/>
    </source>
</evidence>
<feature type="domain" description="ATPase BadF/BadG/BcrA/BcrD type" evidence="6">
    <location>
        <begin position="358"/>
        <end position="612"/>
    </location>
</feature>
<sequence length="1542" mass="169466">MTDKSAASIKAERAARPAIELAQDGAELSPKNPCDLSHAHLRLGIDVGSTTVKLAVIDDNDHLVYANYERHHTDVRATAKELFARAQRVIGDTPMRVSITGSGGMLLAKWLDLEFVQEVIASKRAVETLIPQTDCAIELGGEDAKIIYFDNGIEQRMNGTCAGGTGAFIDQMASLLHTDASGLNELAKGATQIHPIASRCGVFAKSDVQPLLNEGAAPADVAASIFQAVANQTVSGLACGHPIRGYVAFLGGPLQYLSELRHRFYVTLNLDEEHIIVPENAHLFVATGAALAGESDKYITFAEAIRLLEDLKDTQGSEVARLDPLFSTEEDYQEFKARHDQQVVPKGDLTSYHGRVFIGIDAGSTTMKAAVVGEDGELLYTWYGNNNGDILGTARTITDDIYDKMPADCTIGHVTTTGYGEQILIEALRADSGEIETVAHLRGAKAFIPDVEFILDIGGQDMKCLQVKDGVIEHIMLNEACSSGCGSFIESFAVSMNMSVQEFAEAAVHAKSPVDLGSRCTVFMNSRVKQAQKEGATIGDVAAGLSYSVIKNALFKVIKLRDFDEIGKYCVVQGGTFMSDATLRAFELLTGRDVIRPDVAGCMGAYGAALLARDRAGKTGTSGLLSREKIDNLQVKHTNVHCGRCSNNCLLTINDFGEGHRFITGNRCEKGAGAGKRSKNDAPNLFEYKNKLLFDRPVLSEEEATRGTVGIPRALNMYENYPFWHAFFTKLGFRVVLSDQTNGKTYEAGIESMPSESVCYPAKLSHGHIMNLIAKDPDFIWMPCIRWERKEDEGATNHYNCPIVMSYPQALELNVDELGEGTKVEFLDPFIPYDKKSELKRRLYELISEQREKDAAEGRGRVRGAHITRAEIDEAVNAAWQADVDFHNAMRRKGDEALRWIEGHDAHGIVLAGRPYHNDPEINHAIPELVHSFGFAVLTEDSVAHKMRPERPIRVVDQWMFHSRLYRAARFVATRNDLDLIQLFSFGCGLDALTTDEVQEILEASGKIYTMLKVDQVSNLGAARIRIRSLMAALKEQREELERKSAAGQICEVAPEGVLCADGTPERARKDEPGRVPVYRESASAAFRKVRYTKEMQDVGYTILAPQMSPIHFELVEELLKNEGFNAVLLPSVDQGAVDMGLKYVNNDICYPSILVTGQIMEAVLSGKYDLSRTAVLITQTGGGCRATNYIALIRKALKDSGHPEVPVISLTAASGLDEDNSGFNIFKPELLVKALYALLYGDLIMQLLYRVRPYEAEAGAADVLYDRMMAEAKGVLLSASRRSFYGLCQRTVDAFEALPLVNDRSKPRVGVVGEILVKFHPTANNQVVRVIEQEGCEANVPGLVDFFLFGMTNAINMKDELGTKATSRFTHKAGIKLIEGFREPINKMLEASTRFEPYPSVWELAEKAGQVLSLCNTMGEGWLLTAEMCDLIETGTPNIVCCSPFACLPNHVVGKAVIKRLREMHPESNIVAVDYDPGASEVNQLNRIKLMISVAKENYRNNRGEGFKLEGDPEGGDDFGLPLTLEQREHLADIKARAAVD</sequence>
<keyword evidence="5" id="KW-0175">Coiled coil</keyword>
<feature type="domain" description="DUF2229" evidence="7">
    <location>
        <begin position="708"/>
        <end position="943"/>
    </location>
</feature>
<dbReference type="Proteomes" id="UP001478817">
    <property type="component" value="Unassembled WGS sequence"/>
</dbReference>
<evidence type="ECO:0000256" key="2">
    <source>
        <dbReference type="ARBA" id="ARBA00022723"/>
    </source>
</evidence>
<dbReference type="InterPro" id="IPR018709">
    <property type="entry name" value="CoA_activase_DUF2229"/>
</dbReference>
<dbReference type="PANTHER" id="PTHR32329">
    <property type="entry name" value="BIFUNCTIONAL PROTEIN [INCLUDES 2-HYDROXYACYL-COA DEHYDRATASE (N-TER) AND ITS ACTIVATOR DOMAIN (C_TERM)-RELATED"/>
    <property type="match status" value="1"/>
</dbReference>
<evidence type="ECO:0000313" key="9">
    <source>
        <dbReference type="Proteomes" id="UP001478817"/>
    </source>
</evidence>
<dbReference type="Pfam" id="PF09989">
    <property type="entry name" value="DUF2229"/>
    <property type="match status" value="1"/>
</dbReference>
<evidence type="ECO:0000256" key="5">
    <source>
        <dbReference type="SAM" id="Coils"/>
    </source>
</evidence>
<dbReference type="Pfam" id="PF01869">
    <property type="entry name" value="BcrAD_BadFG"/>
    <property type="match status" value="2"/>
</dbReference>
<evidence type="ECO:0000259" key="6">
    <source>
        <dbReference type="Pfam" id="PF01869"/>
    </source>
</evidence>
<name>A0ABV1IF29_9ACTN</name>
<evidence type="ECO:0000313" key="8">
    <source>
        <dbReference type="EMBL" id="MEQ2637498.1"/>
    </source>
</evidence>
<dbReference type="SUPFAM" id="SSF53067">
    <property type="entry name" value="Actin-like ATPase domain"/>
    <property type="match status" value="2"/>
</dbReference>
<dbReference type="CDD" id="cd24035">
    <property type="entry name" value="ASKHA_NBD_O66634-like_rpt2"/>
    <property type="match status" value="1"/>
</dbReference>
<evidence type="ECO:0000256" key="3">
    <source>
        <dbReference type="ARBA" id="ARBA00023004"/>
    </source>
</evidence>
<comment type="cofactor">
    <cofactor evidence="1">
        <name>[4Fe-4S] cluster</name>
        <dbReference type="ChEBI" id="CHEBI:49883"/>
    </cofactor>
</comment>
<dbReference type="NCBIfam" id="TIGR00241">
    <property type="entry name" value="CoA_E_activ"/>
    <property type="match status" value="1"/>
</dbReference>
<organism evidence="8 9">
    <name type="scientific">Paratractidigestivibacter faecalis</name>
    <dbReference type="NCBI Taxonomy" id="2292441"/>
    <lineage>
        <taxon>Bacteria</taxon>
        <taxon>Bacillati</taxon>
        <taxon>Actinomycetota</taxon>
        <taxon>Coriobacteriia</taxon>
        <taxon>Coriobacteriales</taxon>
        <taxon>Atopobiaceae</taxon>
        <taxon>Paratractidigestivibacter</taxon>
    </lineage>
</organism>
<dbReference type="InterPro" id="IPR008275">
    <property type="entry name" value="CoA_E_activase_dom"/>
</dbReference>
<keyword evidence="2" id="KW-0479">Metal-binding</keyword>
<comment type="caution">
    <text evidence="8">The sequence shown here is derived from an EMBL/GenBank/DDBJ whole genome shotgun (WGS) entry which is preliminary data.</text>
</comment>
<feature type="domain" description="ATPase BadF/BadG/BcrA/BcrD type" evidence="6">
    <location>
        <begin position="43"/>
        <end position="292"/>
    </location>
</feature>
<protein>
    <submittedName>
        <fullName evidence="8">Acyl-CoA dehydratase activase-related protein</fullName>
    </submittedName>
</protein>
<dbReference type="RefSeq" id="WP_349182012.1">
    <property type="nucleotide sequence ID" value="NZ_JBBNGS010000005.1"/>
</dbReference>
<dbReference type="EMBL" id="JBBNGS010000005">
    <property type="protein sequence ID" value="MEQ2637498.1"/>
    <property type="molecule type" value="Genomic_DNA"/>
</dbReference>
<proteinExistence type="predicted"/>
<gene>
    <name evidence="8" type="ORF">AAAT05_03985</name>
</gene>
<evidence type="ECO:0000256" key="1">
    <source>
        <dbReference type="ARBA" id="ARBA00001966"/>
    </source>
</evidence>
<dbReference type="Gene3D" id="3.30.420.40">
    <property type="match status" value="4"/>
</dbReference>
<reference evidence="8 9" key="1">
    <citation type="submission" date="2024-04" db="EMBL/GenBank/DDBJ databases">
        <title>Human intestinal bacterial collection.</title>
        <authorList>
            <person name="Pauvert C."/>
            <person name="Hitch T.C.A."/>
            <person name="Clavel T."/>
        </authorList>
    </citation>
    <scope>NUCLEOTIDE SEQUENCE [LARGE SCALE GENOMIC DNA]</scope>
    <source>
        <strain evidence="8 9">CLA-AA-H197</strain>
    </source>
</reference>
<dbReference type="InterPro" id="IPR051805">
    <property type="entry name" value="Dehydratase_Activator_Redct"/>
</dbReference>
<evidence type="ECO:0000259" key="7">
    <source>
        <dbReference type="Pfam" id="PF09989"/>
    </source>
</evidence>